<dbReference type="AlphaFoldDB" id="A0A0P0ZH22"/>
<dbReference type="EMBL" id="HG813239">
    <property type="protein sequence ID" value="CDM08163.1"/>
    <property type="molecule type" value="Genomic_DNA"/>
</dbReference>
<geneLocation type="plasmid" evidence="1">
    <name>pEA29</name>
</geneLocation>
<name>A0A0P0ZH22_ERWAM</name>
<evidence type="ECO:0000313" key="1">
    <source>
        <dbReference type="EMBL" id="CDM08163.1"/>
    </source>
</evidence>
<sequence length="57" mass="6628">MPSQNNALLAPALFRLALRKRPDLQGPVFDSRYDKRYLVSSLNFHFSFMGKYSDFSL</sequence>
<keyword evidence="1" id="KW-0614">Plasmid</keyword>
<proteinExistence type="predicted"/>
<accession>A0A0P0ZH22</accession>
<reference evidence="1" key="1">
    <citation type="submission" date="2013-11" db="EMBL/GenBank/DDBJ databases">
        <title>The novel cryptic plasmid pEA68 of Erwinia amylovora strain 692 and definition of a novel family of plasmids.</title>
        <authorList>
            <person name="Ismail E."/>
            <person name="Blom J."/>
            <person name="Bultreys A."/>
            <person name="Ivanovic M."/>
            <person name="Obradovic A."/>
            <person name="Van Doorn J."/>
            <person name="Bergsma-Vlami M."/>
            <person name="Maes M."/>
            <person name="Willems A."/>
            <person name="Stockwell V."/>
            <person name="Smits T.H.M."/>
            <person name="Pulawska J."/>
        </authorList>
    </citation>
    <scope>NUCLEOTIDE SEQUENCE [LARGE SCALE GENOMIC DNA]</scope>
    <source>
        <strain evidence="1">692</strain>
        <plasmid evidence="1">pEA29</plasmid>
    </source>
</reference>
<gene>
    <name evidence="1" type="ORF">EAMY692_p20037</name>
</gene>
<organism evidence="1">
    <name type="scientific">Erwinia amylovora</name>
    <name type="common">Fire blight bacteria</name>
    <dbReference type="NCBI Taxonomy" id="552"/>
    <lineage>
        <taxon>Bacteria</taxon>
        <taxon>Pseudomonadati</taxon>
        <taxon>Pseudomonadota</taxon>
        <taxon>Gammaproteobacteria</taxon>
        <taxon>Enterobacterales</taxon>
        <taxon>Erwiniaceae</taxon>
        <taxon>Erwinia</taxon>
    </lineage>
</organism>
<protein>
    <submittedName>
        <fullName evidence="1">Uncharacterized protein</fullName>
    </submittedName>
</protein>